<dbReference type="Pfam" id="PF13302">
    <property type="entry name" value="Acetyltransf_3"/>
    <property type="match status" value="1"/>
</dbReference>
<dbReference type="InterPro" id="IPR051908">
    <property type="entry name" value="Ribosomal_N-acetyltransferase"/>
</dbReference>
<sequence>MACSLTSGVLENISHTYRSFFHHPFVGLCMPGPTFLRGETITLRTVEDEDVSFLQETINDPDVRHGLSATEPISERAEREWVESVASGESDDVHLLVCADGEAVGIIGLNDVTDRMGMAEVGYWLTPDAWGNGYATDAVRTLTEYAFQERRFHRVYAKVFAGNEGSQRVLEKAGFKREGTMRDHWFRDGRYEDVYLYGLLEGELDRGE</sequence>
<dbReference type="InterPro" id="IPR000182">
    <property type="entry name" value="GNAT_dom"/>
</dbReference>
<dbReference type="AlphaFoldDB" id="G0HQK6"/>
<dbReference type="KEGG" id="hhi:HAH_1388"/>
<feature type="domain" description="N-acetyltransferase" evidence="1">
    <location>
        <begin position="41"/>
        <end position="201"/>
    </location>
</feature>
<dbReference type="SUPFAM" id="SSF55729">
    <property type="entry name" value="Acyl-CoA N-acyltransferases (Nat)"/>
    <property type="match status" value="1"/>
</dbReference>
<keyword evidence="2" id="KW-0808">Transferase</keyword>
<reference evidence="2 3" key="1">
    <citation type="journal article" date="2011" name="J. Bacteriol.">
        <title>Complete genome sequence of Haloarcula hispanica, a model haloarchaeon for studying genetics, metabolism, and virus-host interaction.</title>
        <authorList>
            <person name="Liu H."/>
            <person name="Wu Z."/>
            <person name="Li M."/>
            <person name="Zhang F."/>
            <person name="Zheng H."/>
            <person name="Han J."/>
            <person name="Liu J."/>
            <person name="Zhou J."/>
            <person name="Wang S."/>
            <person name="Xiang H."/>
        </authorList>
    </citation>
    <scope>NUCLEOTIDE SEQUENCE [LARGE SCALE GENOMIC DNA]</scope>
    <source>
        <strain evidence="3">ATCC 33960 / DSM 4426 / JCM 8911 / NBRC 102182 / NCIMB 2187 / VKM B-1755</strain>
    </source>
</reference>
<dbReference type="HOGENOM" id="CLU_013985_3_2_2"/>
<dbReference type="GO" id="GO:0005737">
    <property type="term" value="C:cytoplasm"/>
    <property type="evidence" value="ECO:0007669"/>
    <property type="project" value="TreeGrafter"/>
</dbReference>
<dbReference type="PANTHER" id="PTHR43441">
    <property type="entry name" value="RIBOSOMAL-PROTEIN-SERINE ACETYLTRANSFERASE"/>
    <property type="match status" value="1"/>
</dbReference>
<accession>G0HQK6</accession>
<dbReference type="GO" id="GO:1990189">
    <property type="term" value="F:protein N-terminal-serine acetyltransferase activity"/>
    <property type="evidence" value="ECO:0007669"/>
    <property type="project" value="TreeGrafter"/>
</dbReference>
<gene>
    <name evidence="2" type="primary">hat6</name>
    <name evidence="2" type="ordered locus">HAH_1388</name>
</gene>
<evidence type="ECO:0000313" key="2">
    <source>
        <dbReference type="EMBL" id="AEM57002.1"/>
    </source>
</evidence>
<evidence type="ECO:0000313" key="3">
    <source>
        <dbReference type="Proteomes" id="UP000005629"/>
    </source>
</evidence>
<dbReference type="InterPro" id="IPR016181">
    <property type="entry name" value="Acyl_CoA_acyltransferase"/>
</dbReference>
<dbReference type="EMBL" id="CP002921">
    <property type="protein sequence ID" value="AEM57002.1"/>
    <property type="molecule type" value="Genomic_DNA"/>
</dbReference>
<protein>
    <submittedName>
        <fullName evidence="2">Acetyltransferase</fullName>
    </submittedName>
</protein>
<name>G0HQK6_HALHT</name>
<dbReference type="Gene3D" id="3.40.630.30">
    <property type="match status" value="1"/>
</dbReference>
<organism evidence="2 3">
    <name type="scientific">Haloarcula hispanica (strain ATCC 33960 / DSM 4426 / JCM 8911 / NBRC 102182 / NCIMB 2187 / VKM B-1755)</name>
    <dbReference type="NCBI Taxonomy" id="634497"/>
    <lineage>
        <taxon>Archaea</taxon>
        <taxon>Methanobacteriati</taxon>
        <taxon>Methanobacteriota</taxon>
        <taxon>Stenosarchaea group</taxon>
        <taxon>Halobacteria</taxon>
        <taxon>Halobacteriales</taxon>
        <taxon>Haloarculaceae</taxon>
        <taxon>Haloarcula</taxon>
    </lineage>
</organism>
<dbReference type="PROSITE" id="PS51186">
    <property type="entry name" value="GNAT"/>
    <property type="match status" value="1"/>
</dbReference>
<dbReference type="STRING" id="634497.HAH_1388"/>
<proteinExistence type="predicted"/>
<dbReference type="GO" id="GO:0008999">
    <property type="term" value="F:protein-N-terminal-alanine acetyltransferase activity"/>
    <property type="evidence" value="ECO:0007669"/>
    <property type="project" value="TreeGrafter"/>
</dbReference>
<dbReference type="CDD" id="cd04301">
    <property type="entry name" value="NAT_SF"/>
    <property type="match status" value="1"/>
</dbReference>
<dbReference type="PANTHER" id="PTHR43441:SF10">
    <property type="entry name" value="ACETYLTRANSFERASE"/>
    <property type="match status" value="1"/>
</dbReference>
<evidence type="ECO:0000259" key="1">
    <source>
        <dbReference type="PROSITE" id="PS51186"/>
    </source>
</evidence>
<dbReference type="Proteomes" id="UP000005629">
    <property type="component" value="Chromosome I"/>
</dbReference>
<dbReference type="eggNOG" id="arCOG00842">
    <property type="taxonomic scope" value="Archaea"/>
</dbReference>